<accession>A0ABD5QI89</accession>
<dbReference type="Gene3D" id="1.10.10.10">
    <property type="entry name" value="Winged helix-like DNA-binding domain superfamily/Winged helix DNA-binding domain"/>
    <property type="match status" value="1"/>
</dbReference>
<evidence type="ECO:0000256" key="1">
    <source>
        <dbReference type="SAM" id="MobiDB-lite"/>
    </source>
</evidence>
<feature type="region of interest" description="Disordered" evidence="1">
    <location>
        <begin position="1"/>
        <end position="40"/>
    </location>
</feature>
<reference evidence="2 3" key="1">
    <citation type="journal article" date="2019" name="Int. J. Syst. Evol. Microbiol.">
        <title>The Global Catalogue of Microorganisms (GCM) 10K type strain sequencing project: providing services to taxonomists for standard genome sequencing and annotation.</title>
        <authorList>
            <consortium name="The Broad Institute Genomics Platform"/>
            <consortium name="The Broad Institute Genome Sequencing Center for Infectious Disease"/>
            <person name="Wu L."/>
            <person name="Ma J."/>
        </authorList>
    </citation>
    <scope>NUCLEOTIDE SEQUENCE [LARGE SCALE GENOMIC DNA]</scope>
    <source>
        <strain evidence="2 3">CGMCC 1.15824</strain>
    </source>
</reference>
<feature type="compositionally biased region" description="Basic and acidic residues" evidence="1">
    <location>
        <begin position="1"/>
        <end position="28"/>
    </location>
</feature>
<dbReference type="RefSeq" id="WP_224829170.1">
    <property type="nucleotide sequence ID" value="NZ_JAIVEF010000017.1"/>
</dbReference>
<gene>
    <name evidence="2" type="ORF">ACFPFO_16785</name>
</gene>
<dbReference type="EMBL" id="JBHSJG010000047">
    <property type="protein sequence ID" value="MFC4989380.1"/>
    <property type="molecule type" value="Genomic_DNA"/>
</dbReference>
<name>A0ABD5QI89_9EURY</name>
<evidence type="ECO:0000313" key="2">
    <source>
        <dbReference type="EMBL" id="MFC4989380.1"/>
    </source>
</evidence>
<dbReference type="SUPFAM" id="SSF46785">
    <property type="entry name" value="Winged helix' DNA-binding domain"/>
    <property type="match status" value="1"/>
</dbReference>
<sequence length="155" mass="17380">MRIQESKMTDHSSTRSDGGVLRKDSSHDGDDDTPTLEIDLPEDSLFTVEDYLEMYDVASSEPAFRILCTLSEEQRLSASELASALDREGNELHYYLRKLKRSALIANRRDPNTGTEDPYSYYTLTDLGQTVLTHGLKTGIEKLAADEATIHDTYG</sequence>
<dbReference type="InterPro" id="IPR036390">
    <property type="entry name" value="WH_DNA-bd_sf"/>
</dbReference>
<organism evidence="2 3">
    <name type="scientific">Saliphagus infecundisoli</name>
    <dbReference type="NCBI Taxonomy" id="1849069"/>
    <lineage>
        <taxon>Archaea</taxon>
        <taxon>Methanobacteriati</taxon>
        <taxon>Methanobacteriota</taxon>
        <taxon>Stenosarchaea group</taxon>
        <taxon>Halobacteria</taxon>
        <taxon>Halobacteriales</taxon>
        <taxon>Natrialbaceae</taxon>
        <taxon>Saliphagus</taxon>
    </lineage>
</organism>
<dbReference type="InterPro" id="IPR036388">
    <property type="entry name" value="WH-like_DNA-bd_sf"/>
</dbReference>
<dbReference type="AlphaFoldDB" id="A0ABD5QI89"/>
<feature type="compositionally biased region" description="Acidic residues" evidence="1">
    <location>
        <begin position="29"/>
        <end position="40"/>
    </location>
</feature>
<comment type="caution">
    <text evidence="2">The sequence shown here is derived from an EMBL/GenBank/DDBJ whole genome shotgun (WGS) entry which is preliminary data.</text>
</comment>
<proteinExistence type="predicted"/>
<dbReference type="Proteomes" id="UP001595925">
    <property type="component" value="Unassembled WGS sequence"/>
</dbReference>
<keyword evidence="3" id="KW-1185">Reference proteome</keyword>
<evidence type="ECO:0000313" key="3">
    <source>
        <dbReference type="Proteomes" id="UP001595925"/>
    </source>
</evidence>
<protein>
    <submittedName>
        <fullName evidence="2">MarR family transcriptional regulator</fullName>
    </submittedName>
</protein>